<accession>A0A554VEK1</accession>
<dbReference type="AlphaFoldDB" id="A0A554VEK1"/>
<evidence type="ECO:0000313" key="1">
    <source>
        <dbReference type="EMBL" id="TSE05468.1"/>
    </source>
</evidence>
<keyword evidence="2" id="KW-1185">Reference proteome</keyword>
<dbReference type="OrthoDB" id="1450004at2"/>
<sequence>MNTNKDIESIKSVNIRSVGIKRQVLMSSATVEIFESFLKENIGSEVLVVNTNIGIGVYYYSKNDYSTFIRESVLLYTITHIDQKKLKFRNNLNRIDVYQSFCEALIAFSQYPQIFLAYAKKFIYLKEKNKTSTFVIPILTGFFEEVLKVLDETGKIPHYEKIERAKNKLKKSDTDNKVIKELISEILLKKHYN</sequence>
<evidence type="ECO:0000313" key="2">
    <source>
        <dbReference type="Proteomes" id="UP000318833"/>
    </source>
</evidence>
<proteinExistence type="predicted"/>
<gene>
    <name evidence="1" type="ORF">FOF46_22630</name>
</gene>
<protein>
    <submittedName>
        <fullName evidence="1">Uncharacterized protein</fullName>
    </submittedName>
</protein>
<dbReference type="EMBL" id="VLNR01000060">
    <property type="protein sequence ID" value="TSE05468.1"/>
    <property type="molecule type" value="Genomic_DNA"/>
</dbReference>
<comment type="caution">
    <text evidence="1">The sequence shown here is derived from an EMBL/GenBank/DDBJ whole genome shotgun (WGS) entry which is preliminary data.</text>
</comment>
<dbReference type="RefSeq" id="WP_143918021.1">
    <property type="nucleotide sequence ID" value="NZ_CANLFO010000016.1"/>
</dbReference>
<organism evidence="1 2">
    <name type="scientific">Aquimarina algiphila</name>
    <dbReference type="NCBI Taxonomy" id="2047982"/>
    <lineage>
        <taxon>Bacteria</taxon>
        <taxon>Pseudomonadati</taxon>
        <taxon>Bacteroidota</taxon>
        <taxon>Flavobacteriia</taxon>
        <taxon>Flavobacteriales</taxon>
        <taxon>Flavobacteriaceae</taxon>
        <taxon>Aquimarina</taxon>
    </lineage>
</organism>
<name>A0A554VEK1_9FLAO</name>
<reference evidence="1 2" key="1">
    <citation type="submission" date="2019-07" db="EMBL/GenBank/DDBJ databases">
        <title>The draft genome sequence of Aquimarina algiphila M91.</title>
        <authorList>
            <person name="Meng X."/>
        </authorList>
    </citation>
    <scope>NUCLEOTIDE SEQUENCE [LARGE SCALE GENOMIC DNA]</scope>
    <source>
        <strain evidence="1 2">M91</strain>
    </source>
</reference>
<dbReference type="Proteomes" id="UP000318833">
    <property type="component" value="Unassembled WGS sequence"/>
</dbReference>